<dbReference type="GO" id="GO:0005634">
    <property type="term" value="C:nucleus"/>
    <property type="evidence" value="ECO:0007669"/>
    <property type="project" value="UniProtKB-SubCell"/>
</dbReference>
<evidence type="ECO:0000256" key="5">
    <source>
        <dbReference type="SAM" id="MobiDB-lite"/>
    </source>
</evidence>
<dbReference type="Gene3D" id="1.10.10.10">
    <property type="entry name" value="Winged helix-like DNA-binding domain superfamily/Winged helix DNA-binding domain"/>
    <property type="match status" value="1"/>
</dbReference>
<accession>A0ABD3QDR9</accession>
<evidence type="ECO:0000259" key="6">
    <source>
        <dbReference type="SMART" id="SM00415"/>
    </source>
</evidence>
<dbReference type="PANTHER" id="PTHR10015:SF206">
    <property type="entry name" value="HSF-TYPE DNA-BINDING DOMAIN-CONTAINING PROTEIN"/>
    <property type="match status" value="1"/>
</dbReference>
<protein>
    <recommendedName>
        <fullName evidence="6">HSF-type DNA-binding domain-containing protein</fullName>
    </recommendedName>
</protein>
<gene>
    <name evidence="7" type="ORF">HJC23_000176</name>
</gene>
<evidence type="ECO:0000256" key="4">
    <source>
        <dbReference type="RuleBase" id="RU004020"/>
    </source>
</evidence>
<sequence>MVSPKSPATFACGSKRESYATGADYSDDDTSDKRLPFPASKAKKQRLTAGKDNSHLDSEQKTPPKPAPYFFYTDHSREADHDPLSPVTQSGTVPSFPIKMHALLSKTELSDVLAWDSHGRSFRILKPRQFEAEILPLYFDHSKFSSFTRQVNGWGFRRLTEGENMGSYYEEHFLRSMPWLCRLMKRPKVGEKWSICAQHEPDLAAISKQFPVPSYAMTREIRIVLETMARGPKAKMPEQWLLEGEELNPKVALPFAMNLPNLHNNSNDNSTPVSRLERHDHEAVARMTCSAPAAATSARTGEVNSLNNLLHFLQQSGNVGLTTNTPITRQVSAPVAAPLTSTSIESLLQGLKQGGTLGSMTFMPNSRQVSAPPAIPPRLTSIQTDDLLNNLLLSLQHSGSVGSTTTMSNPRQVSVSASASPHLASNQDVPMLTALLESFQNRGNVGFATGTSNARQVTVPAAAASPQVPIQNAAAVLSNLLQSLQRDSNIGSMVVTPSMNQRNFAHAHNRAFSAAATRPPAMASPYLLTTLLQSLQHNGQVPSMTGNSHGLTTQTETTQCADINMQSTRNFNHPLTAERIQFLIKGMTKSNHSSGRC</sequence>
<evidence type="ECO:0000313" key="8">
    <source>
        <dbReference type="Proteomes" id="UP001516023"/>
    </source>
</evidence>
<feature type="compositionally biased region" description="Basic and acidic residues" evidence="5">
    <location>
        <begin position="52"/>
        <end position="62"/>
    </location>
</feature>
<dbReference type="GO" id="GO:0003677">
    <property type="term" value="F:DNA binding"/>
    <property type="evidence" value="ECO:0007669"/>
    <property type="project" value="UniProtKB-KW"/>
</dbReference>
<keyword evidence="2" id="KW-0238">DNA-binding</keyword>
<comment type="caution">
    <text evidence="7">The sequence shown here is derived from an EMBL/GenBank/DDBJ whole genome shotgun (WGS) entry which is preliminary data.</text>
</comment>
<evidence type="ECO:0000313" key="7">
    <source>
        <dbReference type="EMBL" id="KAL3798262.1"/>
    </source>
</evidence>
<evidence type="ECO:0000256" key="2">
    <source>
        <dbReference type="ARBA" id="ARBA00023125"/>
    </source>
</evidence>
<organism evidence="7 8">
    <name type="scientific">Cyclotella cryptica</name>
    <dbReference type="NCBI Taxonomy" id="29204"/>
    <lineage>
        <taxon>Eukaryota</taxon>
        <taxon>Sar</taxon>
        <taxon>Stramenopiles</taxon>
        <taxon>Ochrophyta</taxon>
        <taxon>Bacillariophyta</taxon>
        <taxon>Coscinodiscophyceae</taxon>
        <taxon>Thalassiosirophycidae</taxon>
        <taxon>Stephanodiscales</taxon>
        <taxon>Stephanodiscaceae</taxon>
        <taxon>Cyclotella</taxon>
    </lineage>
</organism>
<dbReference type="AlphaFoldDB" id="A0ABD3QDR9"/>
<feature type="region of interest" description="Disordered" evidence="5">
    <location>
        <begin position="19"/>
        <end position="72"/>
    </location>
</feature>
<dbReference type="FunFam" id="1.10.10.10:FF:000479">
    <property type="entry name" value="Predicted protein"/>
    <property type="match status" value="1"/>
</dbReference>
<reference evidence="7 8" key="1">
    <citation type="journal article" date="2020" name="G3 (Bethesda)">
        <title>Improved Reference Genome for Cyclotella cryptica CCMP332, a Model for Cell Wall Morphogenesis, Salinity Adaptation, and Lipid Production in Diatoms (Bacillariophyta).</title>
        <authorList>
            <person name="Roberts W.R."/>
            <person name="Downey K.M."/>
            <person name="Ruck E.C."/>
            <person name="Traller J.C."/>
            <person name="Alverson A.J."/>
        </authorList>
    </citation>
    <scope>NUCLEOTIDE SEQUENCE [LARGE SCALE GENOMIC DNA]</scope>
    <source>
        <strain evidence="7 8">CCMP332</strain>
    </source>
</reference>
<dbReference type="Pfam" id="PF00447">
    <property type="entry name" value="HSF_DNA-bind"/>
    <property type="match status" value="1"/>
</dbReference>
<keyword evidence="3" id="KW-0539">Nucleus</keyword>
<dbReference type="Proteomes" id="UP001516023">
    <property type="component" value="Unassembled WGS sequence"/>
</dbReference>
<feature type="domain" description="HSF-type DNA-binding" evidence="6">
    <location>
        <begin position="92"/>
        <end position="187"/>
    </location>
</feature>
<comment type="subcellular location">
    <subcellularLocation>
        <location evidence="1">Nucleus</location>
    </subcellularLocation>
</comment>
<evidence type="ECO:0000256" key="1">
    <source>
        <dbReference type="ARBA" id="ARBA00004123"/>
    </source>
</evidence>
<dbReference type="PANTHER" id="PTHR10015">
    <property type="entry name" value="HEAT SHOCK TRANSCRIPTION FACTOR"/>
    <property type="match status" value="1"/>
</dbReference>
<keyword evidence="8" id="KW-1185">Reference proteome</keyword>
<name>A0ABD3QDR9_9STRA</name>
<dbReference type="SMART" id="SM00415">
    <property type="entry name" value="HSF"/>
    <property type="match status" value="1"/>
</dbReference>
<dbReference type="InterPro" id="IPR036388">
    <property type="entry name" value="WH-like_DNA-bd_sf"/>
</dbReference>
<evidence type="ECO:0000256" key="3">
    <source>
        <dbReference type="ARBA" id="ARBA00023242"/>
    </source>
</evidence>
<dbReference type="InterPro" id="IPR036390">
    <property type="entry name" value="WH_DNA-bd_sf"/>
</dbReference>
<dbReference type="SUPFAM" id="SSF46785">
    <property type="entry name" value="Winged helix' DNA-binding domain"/>
    <property type="match status" value="1"/>
</dbReference>
<dbReference type="EMBL" id="JABMIG020000047">
    <property type="protein sequence ID" value="KAL3798262.1"/>
    <property type="molecule type" value="Genomic_DNA"/>
</dbReference>
<proteinExistence type="inferred from homology"/>
<dbReference type="InterPro" id="IPR000232">
    <property type="entry name" value="HSF_DNA-bd"/>
</dbReference>
<dbReference type="PRINTS" id="PR00056">
    <property type="entry name" value="HSFDOMAIN"/>
</dbReference>
<comment type="similarity">
    <text evidence="4">Belongs to the HSF family.</text>
</comment>